<dbReference type="PANTHER" id="PTHR48277">
    <property type="entry name" value="MITOCHONDRIAL RIBOSOMAL PROTEIN S5"/>
    <property type="match status" value="1"/>
</dbReference>
<keyword evidence="2 6" id="KW-0689">Ribosomal protein</keyword>
<dbReference type="GO" id="GO:0005840">
    <property type="term" value="C:ribosome"/>
    <property type="evidence" value="ECO:0007669"/>
    <property type="project" value="UniProtKB-KW"/>
</dbReference>
<evidence type="ECO:0000256" key="2">
    <source>
        <dbReference type="ARBA" id="ARBA00022980"/>
    </source>
</evidence>
<dbReference type="FunFam" id="3.30.230.10:FF:000002">
    <property type="entry name" value="30S ribosomal protein S5"/>
    <property type="match status" value="1"/>
</dbReference>
<dbReference type="Gene3D" id="3.30.160.20">
    <property type="match status" value="1"/>
</dbReference>
<evidence type="ECO:0000256" key="6">
    <source>
        <dbReference type="PROSITE-ProRule" id="PRU00268"/>
    </source>
</evidence>
<dbReference type="SUPFAM" id="SSF54211">
    <property type="entry name" value="Ribosomal protein S5 domain 2-like"/>
    <property type="match status" value="1"/>
</dbReference>
<keyword evidence="3 6" id="KW-0687">Ribonucleoprotein</keyword>
<dbReference type="InterPro" id="IPR000851">
    <property type="entry name" value="Ribosomal_uS5"/>
</dbReference>
<dbReference type="Pfam" id="PF00333">
    <property type="entry name" value="Ribosomal_S5"/>
    <property type="match status" value="1"/>
</dbReference>
<comment type="caution">
    <text evidence="9">The sequence shown here is derived from an EMBL/GenBank/DDBJ whole genome shotgun (WGS) entry which is preliminary data.</text>
</comment>
<dbReference type="Gene3D" id="3.30.230.10">
    <property type="match status" value="1"/>
</dbReference>
<evidence type="ECO:0000256" key="1">
    <source>
        <dbReference type="ARBA" id="ARBA00008945"/>
    </source>
</evidence>
<dbReference type="GO" id="GO:1990904">
    <property type="term" value="C:ribonucleoprotein complex"/>
    <property type="evidence" value="ECO:0007669"/>
    <property type="project" value="UniProtKB-UniRule"/>
</dbReference>
<dbReference type="GO" id="GO:0003723">
    <property type="term" value="F:RNA binding"/>
    <property type="evidence" value="ECO:0007669"/>
    <property type="project" value="InterPro"/>
</dbReference>
<accession>A0A1G2EYZ2</accession>
<dbReference type="GO" id="GO:0003735">
    <property type="term" value="F:structural constituent of ribosome"/>
    <property type="evidence" value="ECO:0007669"/>
    <property type="project" value="UniProtKB-UniRule"/>
</dbReference>
<comment type="similarity">
    <text evidence="1 7">Belongs to the universal ribosomal protein uS5 family.</text>
</comment>
<dbReference type="PROSITE" id="PS50881">
    <property type="entry name" value="S5_DSRBD"/>
    <property type="match status" value="1"/>
</dbReference>
<dbReference type="InterPro" id="IPR005324">
    <property type="entry name" value="Ribosomal_uS5_C"/>
</dbReference>
<evidence type="ECO:0000313" key="10">
    <source>
        <dbReference type="Proteomes" id="UP000177486"/>
    </source>
</evidence>
<feature type="domain" description="S5 DRBM" evidence="8">
    <location>
        <begin position="17"/>
        <end position="80"/>
    </location>
</feature>
<dbReference type="GO" id="GO:0006412">
    <property type="term" value="P:translation"/>
    <property type="evidence" value="ECO:0007669"/>
    <property type="project" value="InterPro"/>
</dbReference>
<protein>
    <recommendedName>
        <fullName evidence="4">Small ribosomal subunit protein uS5</fullName>
    </recommendedName>
    <alternativeName>
        <fullName evidence="5">30S ribosomal protein S5</fullName>
    </alternativeName>
</protein>
<dbReference type="InterPro" id="IPR020568">
    <property type="entry name" value="Ribosomal_Su5_D2-typ_SF"/>
</dbReference>
<dbReference type="Pfam" id="PF03719">
    <property type="entry name" value="Ribosomal_S5_C"/>
    <property type="match status" value="1"/>
</dbReference>
<evidence type="ECO:0000256" key="7">
    <source>
        <dbReference type="RuleBase" id="RU003823"/>
    </source>
</evidence>
<evidence type="ECO:0000256" key="4">
    <source>
        <dbReference type="ARBA" id="ARBA00035255"/>
    </source>
</evidence>
<dbReference type="EMBL" id="MHMQ01000014">
    <property type="protein sequence ID" value="OGZ30732.1"/>
    <property type="molecule type" value="Genomic_DNA"/>
</dbReference>
<dbReference type="PANTHER" id="PTHR48277:SF1">
    <property type="entry name" value="MITOCHONDRIAL RIBOSOMAL PROTEIN S5"/>
    <property type="match status" value="1"/>
</dbReference>
<organism evidence="9 10">
    <name type="scientific">Candidatus Niyogibacteria bacterium RIFCSPLOWO2_01_FULL_45_48</name>
    <dbReference type="NCBI Taxonomy" id="1801724"/>
    <lineage>
        <taxon>Bacteria</taxon>
        <taxon>Candidatus Niyogiibacteriota</taxon>
    </lineage>
</organism>
<evidence type="ECO:0000259" key="8">
    <source>
        <dbReference type="PROSITE" id="PS50881"/>
    </source>
</evidence>
<dbReference type="InterPro" id="IPR013810">
    <property type="entry name" value="Ribosomal_uS5_N"/>
</dbReference>
<reference evidence="9 10" key="1">
    <citation type="journal article" date="2016" name="Nat. Commun.">
        <title>Thousands of microbial genomes shed light on interconnected biogeochemical processes in an aquifer system.</title>
        <authorList>
            <person name="Anantharaman K."/>
            <person name="Brown C.T."/>
            <person name="Hug L.A."/>
            <person name="Sharon I."/>
            <person name="Castelle C.J."/>
            <person name="Probst A.J."/>
            <person name="Thomas B.C."/>
            <person name="Singh A."/>
            <person name="Wilkins M.J."/>
            <person name="Karaoz U."/>
            <person name="Brodie E.L."/>
            <person name="Williams K.H."/>
            <person name="Hubbard S.S."/>
            <person name="Banfield J.F."/>
        </authorList>
    </citation>
    <scope>NUCLEOTIDE SEQUENCE [LARGE SCALE GENOMIC DNA]</scope>
</reference>
<dbReference type="GO" id="GO:0005737">
    <property type="term" value="C:cytoplasm"/>
    <property type="evidence" value="ECO:0007669"/>
    <property type="project" value="UniProtKB-ARBA"/>
</dbReference>
<dbReference type="InterPro" id="IPR014721">
    <property type="entry name" value="Ribsml_uS5_D2-typ_fold_subgr"/>
</dbReference>
<name>A0A1G2EYZ2_9BACT</name>
<sequence length="157" mass="16901">MRSREFSKKQERNQSEFDQKLIDLRRVARVVAGGRRFGFRATLVIGNRSGEVGIGTAKASDTSSAIQKAVRLAGKNTIKIPLTKVKSIPYDVSGKFSSARVLIRPAVEGHGLVAGSSVRAVLDFAGIKNASAKILSHTKNKISNAKAAIEALKKIRS</sequence>
<dbReference type="AlphaFoldDB" id="A0A1G2EYZ2"/>
<dbReference type="SUPFAM" id="SSF54768">
    <property type="entry name" value="dsRNA-binding domain-like"/>
    <property type="match status" value="1"/>
</dbReference>
<proteinExistence type="inferred from homology"/>
<dbReference type="Proteomes" id="UP000177486">
    <property type="component" value="Unassembled WGS sequence"/>
</dbReference>
<evidence type="ECO:0000256" key="5">
    <source>
        <dbReference type="ARBA" id="ARBA00035519"/>
    </source>
</evidence>
<gene>
    <name evidence="9" type="ORF">A2931_01880</name>
</gene>
<evidence type="ECO:0000256" key="3">
    <source>
        <dbReference type="ARBA" id="ARBA00023274"/>
    </source>
</evidence>
<evidence type="ECO:0000313" key="9">
    <source>
        <dbReference type="EMBL" id="OGZ30732.1"/>
    </source>
</evidence>